<proteinExistence type="predicted"/>
<feature type="region of interest" description="Disordered" evidence="1">
    <location>
        <begin position="372"/>
        <end position="527"/>
    </location>
</feature>
<evidence type="ECO:0000313" key="3">
    <source>
        <dbReference type="Proteomes" id="UP000792457"/>
    </source>
</evidence>
<reference evidence="2" key="2">
    <citation type="submission" date="2017-10" db="EMBL/GenBank/DDBJ databases">
        <title>Ladona fulva Genome sequencing and assembly.</title>
        <authorList>
            <person name="Murali S."/>
            <person name="Richards S."/>
            <person name="Bandaranaike D."/>
            <person name="Bellair M."/>
            <person name="Blankenburg K."/>
            <person name="Chao H."/>
            <person name="Dinh H."/>
            <person name="Doddapaneni H."/>
            <person name="Dugan-Rocha S."/>
            <person name="Elkadiri S."/>
            <person name="Gnanaolivu R."/>
            <person name="Hernandez B."/>
            <person name="Skinner E."/>
            <person name="Javaid M."/>
            <person name="Lee S."/>
            <person name="Li M."/>
            <person name="Ming W."/>
            <person name="Munidasa M."/>
            <person name="Muniz J."/>
            <person name="Nguyen L."/>
            <person name="Hughes D."/>
            <person name="Osuji N."/>
            <person name="Pu L.-L."/>
            <person name="Puazo M."/>
            <person name="Qu C."/>
            <person name="Quiroz J."/>
            <person name="Raj R."/>
            <person name="Weissenberger G."/>
            <person name="Xin Y."/>
            <person name="Zou X."/>
            <person name="Han Y."/>
            <person name="Worley K."/>
            <person name="Muzny D."/>
            <person name="Gibbs R."/>
        </authorList>
    </citation>
    <scope>NUCLEOTIDE SEQUENCE</scope>
    <source>
        <strain evidence="2">Sampled in the wild</strain>
    </source>
</reference>
<feature type="compositionally biased region" description="Basic and acidic residues" evidence="1">
    <location>
        <begin position="375"/>
        <end position="388"/>
    </location>
</feature>
<feature type="region of interest" description="Disordered" evidence="1">
    <location>
        <begin position="227"/>
        <end position="253"/>
    </location>
</feature>
<name>A0A8K0KL63_LADFU</name>
<feature type="compositionally biased region" description="Basic and acidic residues" evidence="1">
    <location>
        <begin position="303"/>
        <end position="313"/>
    </location>
</feature>
<evidence type="ECO:0000256" key="1">
    <source>
        <dbReference type="SAM" id="MobiDB-lite"/>
    </source>
</evidence>
<dbReference type="EMBL" id="KZ309013">
    <property type="protein sequence ID" value="KAG8236309.1"/>
    <property type="molecule type" value="Genomic_DNA"/>
</dbReference>
<feature type="compositionally biased region" description="Basic and acidic residues" evidence="1">
    <location>
        <begin position="488"/>
        <end position="507"/>
    </location>
</feature>
<gene>
    <name evidence="2" type="ORF">J437_LFUL016381</name>
</gene>
<organism evidence="2 3">
    <name type="scientific">Ladona fulva</name>
    <name type="common">Scarce chaser dragonfly</name>
    <name type="synonym">Libellula fulva</name>
    <dbReference type="NCBI Taxonomy" id="123851"/>
    <lineage>
        <taxon>Eukaryota</taxon>
        <taxon>Metazoa</taxon>
        <taxon>Ecdysozoa</taxon>
        <taxon>Arthropoda</taxon>
        <taxon>Hexapoda</taxon>
        <taxon>Insecta</taxon>
        <taxon>Pterygota</taxon>
        <taxon>Palaeoptera</taxon>
        <taxon>Odonata</taxon>
        <taxon>Epiprocta</taxon>
        <taxon>Anisoptera</taxon>
        <taxon>Libelluloidea</taxon>
        <taxon>Libellulidae</taxon>
        <taxon>Ladona</taxon>
    </lineage>
</organism>
<protein>
    <submittedName>
        <fullName evidence="2">Uncharacterized protein</fullName>
    </submittedName>
</protein>
<feature type="compositionally biased region" description="Pro residues" evidence="1">
    <location>
        <begin position="406"/>
        <end position="416"/>
    </location>
</feature>
<keyword evidence="3" id="KW-1185">Reference proteome</keyword>
<sequence>MDYPRPQSVALADVASITQRRVLPQLNPLEEYCLECGRSDDKEFENMLHHSLTDASAFAESSRRAAARRNNPMSYKHLMSRPTLPNEVFPWSYADWQVAGDPGNGQLMQEWVYAKWPEWEPTESPAVPTQFLPPPQRCSKCDVGTSKLRRLPENILFANVHHQGIISPESAPELSSTYEKHYNQPSAVQSSMFYKRYPKKSLKDGNREIRDVFSQNRRVRKGTKSLSIPIDDSTTDTEAAVDGRAAPQMKEKPHSVALRLIPEAMGEVKRRIAERSERARPSESSGTNRRQAEAQQQMVQGNEEARRNGREAAKGGFEGVASIAEEFEKKNWVSQAQLNTLYKSHKYGKTMRKASAPASVGGNAKGLGVIAESASEERPKSSASEKRTLNVACKSKSEEKSTIEAPKPPAPSPPSPLTLDNERYQLKLPLGPVSVTDIPEDDADDKSDHQSTGQAFHDMIDSMLAKKGLTSVTDSSIREMEPCVSPKSDSHKENQNDLKVADADEAKISGTETRVVTPNKGSPLNSPKTTLAEIVSKVGEDNVEKCIEILSKMSLKDKDNENSPEKDVATEPKIPVDVDRLKLEILRELTEQIVRSHSTSNSLNEKNDVFSTEDTTAVSAKLSQGESSTAQSLMEESGSTSRGTSFLY</sequence>
<dbReference type="Proteomes" id="UP000792457">
    <property type="component" value="Unassembled WGS sequence"/>
</dbReference>
<feature type="region of interest" description="Disordered" evidence="1">
    <location>
        <begin position="272"/>
        <end position="313"/>
    </location>
</feature>
<evidence type="ECO:0000313" key="2">
    <source>
        <dbReference type="EMBL" id="KAG8236309.1"/>
    </source>
</evidence>
<feature type="compositionally biased region" description="Basic and acidic residues" evidence="1">
    <location>
        <begin position="272"/>
        <end position="281"/>
    </location>
</feature>
<feature type="region of interest" description="Disordered" evidence="1">
    <location>
        <begin position="595"/>
        <end position="648"/>
    </location>
</feature>
<feature type="compositionally biased region" description="Polar residues" evidence="1">
    <location>
        <begin position="510"/>
        <end position="527"/>
    </location>
</feature>
<reference evidence="2" key="1">
    <citation type="submission" date="2013-04" db="EMBL/GenBank/DDBJ databases">
        <authorList>
            <person name="Qu J."/>
            <person name="Murali S.C."/>
            <person name="Bandaranaike D."/>
            <person name="Bellair M."/>
            <person name="Blankenburg K."/>
            <person name="Chao H."/>
            <person name="Dinh H."/>
            <person name="Doddapaneni H."/>
            <person name="Downs B."/>
            <person name="Dugan-Rocha S."/>
            <person name="Elkadiri S."/>
            <person name="Gnanaolivu R.D."/>
            <person name="Hernandez B."/>
            <person name="Javaid M."/>
            <person name="Jayaseelan J.C."/>
            <person name="Lee S."/>
            <person name="Li M."/>
            <person name="Ming W."/>
            <person name="Munidasa M."/>
            <person name="Muniz J."/>
            <person name="Nguyen L."/>
            <person name="Ongeri F."/>
            <person name="Osuji N."/>
            <person name="Pu L.-L."/>
            <person name="Puazo M."/>
            <person name="Qu C."/>
            <person name="Quiroz J."/>
            <person name="Raj R."/>
            <person name="Weissenberger G."/>
            <person name="Xin Y."/>
            <person name="Zou X."/>
            <person name="Han Y."/>
            <person name="Richards S."/>
            <person name="Worley K."/>
            <person name="Muzny D."/>
            <person name="Gibbs R."/>
        </authorList>
    </citation>
    <scope>NUCLEOTIDE SEQUENCE</scope>
    <source>
        <strain evidence="2">Sampled in the wild</strain>
    </source>
</reference>
<accession>A0A8K0KL63</accession>
<dbReference type="AlphaFoldDB" id="A0A8K0KL63"/>
<feature type="compositionally biased region" description="Polar residues" evidence="1">
    <location>
        <begin position="286"/>
        <end position="300"/>
    </location>
</feature>
<comment type="caution">
    <text evidence="2">The sequence shown here is derived from an EMBL/GenBank/DDBJ whole genome shotgun (WGS) entry which is preliminary data.</text>
</comment>